<accession>A0ABP8M3F5</accession>
<comment type="caution">
    <text evidence="2">The sequence shown here is derived from an EMBL/GenBank/DDBJ whole genome shotgun (WGS) entry which is preliminary data.</text>
</comment>
<keyword evidence="3" id="KW-1185">Reference proteome</keyword>
<dbReference type="Pfam" id="PF22723">
    <property type="entry name" value="NA-iREase2"/>
    <property type="match status" value="1"/>
</dbReference>
<dbReference type="InterPro" id="IPR027417">
    <property type="entry name" value="P-loop_NTPase"/>
</dbReference>
<dbReference type="InterPro" id="IPR055007">
    <property type="entry name" value="NA-iREase2_dom"/>
</dbReference>
<gene>
    <name evidence="2" type="ORF">GCM10023091_32040</name>
</gene>
<dbReference type="EMBL" id="BAABEY010000029">
    <property type="protein sequence ID" value="GAA4443465.1"/>
    <property type="molecule type" value="Genomic_DNA"/>
</dbReference>
<evidence type="ECO:0000313" key="3">
    <source>
        <dbReference type="Proteomes" id="UP001501508"/>
    </source>
</evidence>
<reference evidence="3" key="1">
    <citation type="journal article" date="2019" name="Int. J. Syst. Evol. Microbiol.">
        <title>The Global Catalogue of Microorganisms (GCM) 10K type strain sequencing project: providing services to taxonomists for standard genome sequencing and annotation.</title>
        <authorList>
            <consortium name="The Broad Institute Genomics Platform"/>
            <consortium name="The Broad Institute Genome Sequencing Center for Infectious Disease"/>
            <person name="Wu L."/>
            <person name="Ma J."/>
        </authorList>
    </citation>
    <scope>NUCLEOTIDE SEQUENCE [LARGE SCALE GENOMIC DNA]</scope>
    <source>
        <strain evidence="3">JCM 31920</strain>
    </source>
</reference>
<dbReference type="SUPFAM" id="SSF52540">
    <property type="entry name" value="P-loop containing nucleoside triphosphate hydrolases"/>
    <property type="match status" value="1"/>
</dbReference>
<evidence type="ECO:0000313" key="2">
    <source>
        <dbReference type="EMBL" id="GAA4443465.1"/>
    </source>
</evidence>
<protein>
    <recommendedName>
        <fullName evidence="1">NACHT-associated inactive Restriction Endonuclease 2 domain-containing protein</fullName>
    </recommendedName>
</protein>
<dbReference type="Gene3D" id="3.40.50.300">
    <property type="entry name" value="P-loop containing nucleotide triphosphate hydrolases"/>
    <property type="match status" value="1"/>
</dbReference>
<sequence length="705" mass="82244">MDIKKIESVYATYGFEIKRDEENLAIFLYKKGRYFGVDIILFSNSKETQDRASQIKEQYSKLGYAVNIKPGSSEEDIELELFKSFFSYESTKNRLKKKYTDFVAKQTKSLLGSQYEYIGSPFELFDGDIGDTSNDLLKNVLTILQRPKPQLIILEAAAGYGKTCAAYEILSILLNQDEKIISPLFTELAKNRGAKIFRYILLDEIDVEFPTLNSELVINEIKKGRIPLIIDGFDELLEKVNVSNIDIFKGFEEIESMLDTIGSLLEHNAKVILTTRKTAIFNGSEFEKWFLKWEDRFSVSRFSIKEPKIKDWLGQHRFGIAKNRNIPIQYIANPVLLTYLKNISEDEFITQIENPELLIKQYFDRMLEREQERQHLIITVEKQYEIFKNVAKMLLEFDITVESKEFFKEIIKDQNYKLLEYTRTLYSGQEKPSLDNLVDTLATHALLDRKGRDESQIGFINDFVFGILIGEIICETSVDIIARDYSFYMLDLACTAYKVQNKQNKFSLWGKINDVKEKLQPVSIFNYDIILREELVRNYQELTIYDTTFFKIKFKDFEVKNTIFLSCYFKNCYFDLDILKGVGFVDCIFDACLVSNDLYIDSSPEISTVKCKLKDCQIFENYTYHNDQTSLFTEFEAEILRKVMEISDARSQHIMHLLHRFDKSQHKSVMRSIDGLVQRDFMKIRGGQVGLNINKLPIIKAEILK</sequence>
<organism evidence="2 3">
    <name type="scientific">Ravibacter arvi</name>
    <dbReference type="NCBI Taxonomy" id="2051041"/>
    <lineage>
        <taxon>Bacteria</taxon>
        <taxon>Pseudomonadati</taxon>
        <taxon>Bacteroidota</taxon>
        <taxon>Cytophagia</taxon>
        <taxon>Cytophagales</taxon>
        <taxon>Spirosomataceae</taxon>
        <taxon>Ravibacter</taxon>
    </lineage>
</organism>
<evidence type="ECO:0000259" key="1">
    <source>
        <dbReference type="Pfam" id="PF22723"/>
    </source>
</evidence>
<proteinExistence type="predicted"/>
<dbReference type="Proteomes" id="UP001501508">
    <property type="component" value="Unassembled WGS sequence"/>
</dbReference>
<dbReference type="RefSeq" id="WP_345031033.1">
    <property type="nucleotide sequence ID" value="NZ_BAABEY010000029.1"/>
</dbReference>
<name>A0ABP8M3F5_9BACT</name>
<feature type="domain" description="NACHT-associated inactive Restriction Endonuclease 2" evidence="1">
    <location>
        <begin position="6"/>
        <end position="123"/>
    </location>
</feature>